<evidence type="ECO:0000313" key="4">
    <source>
        <dbReference type="EMBL" id="RLK51437.1"/>
    </source>
</evidence>
<dbReference type="PROSITE" id="PS01031">
    <property type="entry name" value="SHSP"/>
    <property type="match status" value="1"/>
</dbReference>
<dbReference type="InterPro" id="IPR031107">
    <property type="entry name" value="Small_HSP"/>
</dbReference>
<evidence type="ECO:0000313" key="5">
    <source>
        <dbReference type="Proteomes" id="UP000275461"/>
    </source>
</evidence>
<accession>A0A498C8H7</accession>
<dbReference type="Gene3D" id="2.60.40.790">
    <property type="match status" value="1"/>
</dbReference>
<reference evidence="4 5" key="1">
    <citation type="submission" date="2018-10" db="EMBL/GenBank/DDBJ databases">
        <title>Genomic Encyclopedia of Type Strains, Phase IV (KMG-IV): sequencing the most valuable type-strain genomes for metagenomic binning, comparative biology and taxonomic classification.</title>
        <authorList>
            <person name="Goeker M."/>
        </authorList>
    </citation>
    <scope>NUCLEOTIDE SEQUENCE [LARGE SCALE GENOMIC DNA]</scope>
    <source>
        <strain evidence="4 5">DSM 12769</strain>
    </source>
</reference>
<dbReference type="InterPro" id="IPR008978">
    <property type="entry name" value="HSP20-like_chaperone"/>
</dbReference>
<dbReference type="SUPFAM" id="SSF49764">
    <property type="entry name" value="HSP20-like chaperones"/>
    <property type="match status" value="1"/>
</dbReference>
<evidence type="ECO:0000259" key="3">
    <source>
        <dbReference type="PROSITE" id="PS01031"/>
    </source>
</evidence>
<dbReference type="InterPro" id="IPR002068">
    <property type="entry name" value="A-crystallin/Hsp20_dom"/>
</dbReference>
<dbReference type="RefSeq" id="WP_121441850.1">
    <property type="nucleotide sequence ID" value="NZ_RCDA01000001.1"/>
</dbReference>
<dbReference type="Proteomes" id="UP000275461">
    <property type="component" value="Unassembled WGS sequence"/>
</dbReference>
<dbReference type="EMBL" id="RCDA01000001">
    <property type="protein sequence ID" value="RLK51437.1"/>
    <property type="molecule type" value="Genomic_DNA"/>
</dbReference>
<feature type="domain" description="SHSP" evidence="3">
    <location>
        <begin position="38"/>
        <end position="150"/>
    </location>
</feature>
<keyword evidence="5" id="KW-1185">Reference proteome</keyword>
<dbReference type="OrthoDB" id="9792695at2"/>
<comment type="caution">
    <text evidence="4">The sequence shown here is derived from an EMBL/GenBank/DDBJ whole genome shotgun (WGS) entry which is preliminary data.</text>
</comment>
<evidence type="ECO:0000256" key="1">
    <source>
        <dbReference type="PROSITE-ProRule" id="PRU00285"/>
    </source>
</evidence>
<sequence>MAIVRYDPWNTLRQIQGDLDRMFGQRGPLAADEAESAETAGQWLPAVDISEDEKAYHIHADLPGVAPEDIEISMDQGVLAIKGSRESESTESEQGWKRVERARGTFYRRFSLPESVDAENIEARSRNGVLEVTVPKKVAPPAQRIEVKAE</sequence>
<name>A0A498C8H7_9GAMM</name>
<keyword evidence="4" id="KW-0346">Stress response</keyword>
<comment type="similarity">
    <text evidence="1 2">Belongs to the small heat shock protein (HSP20) family.</text>
</comment>
<evidence type="ECO:0000256" key="2">
    <source>
        <dbReference type="RuleBase" id="RU003616"/>
    </source>
</evidence>
<dbReference type="AlphaFoldDB" id="A0A498C8H7"/>
<dbReference type="PANTHER" id="PTHR11527">
    <property type="entry name" value="HEAT-SHOCK PROTEIN 20 FAMILY MEMBER"/>
    <property type="match status" value="1"/>
</dbReference>
<dbReference type="Pfam" id="PF00011">
    <property type="entry name" value="HSP20"/>
    <property type="match status" value="1"/>
</dbReference>
<protein>
    <submittedName>
        <fullName evidence="4">Heat shock protein Hsp20</fullName>
    </submittedName>
</protein>
<dbReference type="CDD" id="cd06464">
    <property type="entry name" value="ACD_sHsps-like"/>
    <property type="match status" value="1"/>
</dbReference>
<organism evidence="4 5">
    <name type="scientific">Alkalispirillum mobile</name>
    <dbReference type="NCBI Taxonomy" id="85925"/>
    <lineage>
        <taxon>Bacteria</taxon>
        <taxon>Pseudomonadati</taxon>
        <taxon>Pseudomonadota</taxon>
        <taxon>Gammaproteobacteria</taxon>
        <taxon>Chromatiales</taxon>
        <taxon>Ectothiorhodospiraceae</taxon>
        <taxon>Alkalispirillum</taxon>
    </lineage>
</organism>
<gene>
    <name evidence="4" type="ORF">DFR31_1378</name>
</gene>
<proteinExistence type="inferred from homology"/>